<keyword evidence="1" id="KW-1133">Transmembrane helix</keyword>
<feature type="transmembrane region" description="Helical" evidence="1">
    <location>
        <begin position="188"/>
        <end position="207"/>
    </location>
</feature>
<keyword evidence="1" id="KW-0472">Membrane</keyword>
<name>A0A1F4U5X8_UNCSA</name>
<sequence>MAGNYVGFAWRTTQAVRMIHHLTLGHNGNIRNISNGVRTDWYGNGTAAVVKDARMAMDGFLSRKDQIFIEMSQGMEAISEISRQNEKLGEASLAETSFYAGLAGLCRRMQNNEEIDASEITAQITGLKEIIKSQSSWRSRRLEKKFEGLFKSLGTVLTTNSAASVQEATLRAADLSSKLSAKDITKAWGLRILSALAITVSVLYSSYRLYTLGAVIAAGMVSGPLLITAAGLLFVAELFFNGLAVKYFWSVVKNARKAIGEGWYPEIRESLVPDPEKRPFYAYLLTMVDEPASAIRPNVISHVRTALRYGKKCHTFVADMSSFLFNKMSANASANKGKEMVARKLVIEKMISALGVERIKADEISSVLAFEGTEIDDPDCRFHSVARVAELAQPYSISQRSIRKLGRTMATCFESFNFGGVNDLLRTTITQEAIREQLIELGVDPLKVETLAHLMRQKLDSLVRQANIAKLAYAIFQGQALSEESLSLFYSHLQEEFDLSEEQAKRIVAQIDSNYEQINRAADKVVGRYDFSANRGSVEQRKLFYLAHEIMSQFAENNKRISLIAGSLREKCNHVVQSVLHCKFGKSKKISNAIALGINGLYKFGDKVEGFIAREGLPFEQAVQKAMQERKSEIAAVVQRVGTAEGLDAGQVEEMADKLFEVIEESYEYKHFAAVEFLGAVVAKVEDVLGKDPAVLEEKLLEEVLKAFNLGNSGDKKQKLSIAISLVLQDLGISKRFSAKQREELDKILESTADPAKNKDTKDALIEKLERELGLPKPLAEQIVTAYIEMFNRQVGKIKELVKSAEALALRRAIPKVEFEGIPGVDIDLKAIKEEVDERVQLVRNPYRGGAKAGVADGLIKGWSIPVYIGEAERKIVMRMVEERIFGRRHVPQEVIRFIDAEISGARGLIPRTVDSGLCDADYIATRLVEEILSGKTFESAAAILLAEWGITGTIPPKLLSKLVRAAEMIERRICLGRVINEFGVNLDYDISSLPAIVRKHAEAIRGEVRAGVFEIAGTAEHYYLRLAPRARFDRRIEEPLARHYQKFIDEYSEEVPEELRRRINNEIILKVGGRENNVERFVALVLGETARGRNVAQIVAALRTWPNMSKIEEKELVAIIKELRSRSWLSRFFSHASDNLADIGTRLGSGYNIVESFIALSPDTYSQEEAAALRQAALPIRGTLEEMTVKRDLGAITLVPGPGGRLVVWRGEMLGVKGHEAAKRKLEQYYHYIISPNGQSAEQAAEELIVTNRLPEMQVRKEKIGDEMCRPRFAAAIRELAPRLETAFEKIREGLSEADRDVRLDDRIRKLGFEAIGKVASEMEGVAEANGITDYLKEKTPQISVLKYTGIQLDDADYRSPEDAALWQIPYLQERKSIYMTGMRQFGREKGKPIADSFQSGGNAYWNFPNIEGSDPNNGAVASWGSCTAYSTRAYDESSWWITQIPYVSRLSNGGERYEGKFKLTKLVKSESYPAKLLKLGLSAVDLAYAFSALQFADAGHFLSRTGRMPEFLARRLEMPVDEKKIIAGDVHEIWAVQDTTTESEDIASCIRFLRGILSMDGNGVNHLWNGLFLEGTGPLGAHSDSLAGANTTFYARWARGNQPILWDILFSEMGWRRKIHFASLSLFWLTGFFRPALIAMPLFFMFGGLSSVIMGKTPEQAAVFLAMVGATFGINMSSFLGVMRSRGFLEKGYLKETLGCLYIEFGGLGRMLQSFYEGTVWGERPPFVPSPKESIARERVPWSTLWFEMSLAGSNLLALAYAHDYVLSQQGQAGMFAAAFWTLLHAGVGAGTLLAFNRGIYRGRVDDDPSRLDEEGSKSLEIKEGVRNAFAN</sequence>
<reference evidence="2 3" key="1">
    <citation type="journal article" date="2016" name="Nat. Commun.">
        <title>Thousands of microbial genomes shed light on interconnected biogeochemical processes in an aquifer system.</title>
        <authorList>
            <person name="Anantharaman K."/>
            <person name="Brown C.T."/>
            <person name="Hug L.A."/>
            <person name="Sharon I."/>
            <person name="Castelle C.J."/>
            <person name="Probst A.J."/>
            <person name="Thomas B.C."/>
            <person name="Singh A."/>
            <person name="Wilkins M.J."/>
            <person name="Karaoz U."/>
            <person name="Brodie E.L."/>
            <person name="Williams K.H."/>
            <person name="Hubbard S.S."/>
            <person name="Banfield J.F."/>
        </authorList>
    </citation>
    <scope>NUCLEOTIDE SEQUENCE [LARGE SCALE GENOMIC DNA]</scope>
</reference>
<protein>
    <submittedName>
        <fullName evidence="2">Uncharacterized protein</fullName>
    </submittedName>
</protein>
<feature type="transmembrane region" description="Helical" evidence="1">
    <location>
        <begin position="1663"/>
        <end position="1684"/>
    </location>
</feature>
<feature type="transmembrane region" description="Helical" evidence="1">
    <location>
        <begin position="1777"/>
        <end position="1798"/>
    </location>
</feature>
<dbReference type="Proteomes" id="UP000179242">
    <property type="component" value="Unassembled WGS sequence"/>
</dbReference>
<comment type="caution">
    <text evidence="2">The sequence shown here is derived from an EMBL/GenBank/DDBJ whole genome shotgun (WGS) entry which is preliminary data.</text>
</comment>
<evidence type="ECO:0000256" key="1">
    <source>
        <dbReference type="SAM" id="Phobius"/>
    </source>
</evidence>
<gene>
    <name evidence="2" type="ORF">A2438_03800</name>
</gene>
<proteinExistence type="predicted"/>
<accession>A0A1F4U5X8</accession>
<evidence type="ECO:0000313" key="3">
    <source>
        <dbReference type="Proteomes" id="UP000179242"/>
    </source>
</evidence>
<evidence type="ECO:0000313" key="2">
    <source>
        <dbReference type="EMBL" id="OGC40375.1"/>
    </source>
</evidence>
<keyword evidence="1" id="KW-0812">Transmembrane</keyword>
<dbReference type="EMBL" id="MEUJ01000004">
    <property type="protein sequence ID" value="OGC40375.1"/>
    <property type="molecule type" value="Genomic_DNA"/>
</dbReference>
<feature type="transmembrane region" description="Helical" evidence="1">
    <location>
        <begin position="1628"/>
        <end position="1651"/>
    </location>
</feature>
<organism evidence="2 3">
    <name type="scientific">candidate division WOR-1 bacterium RIFOXYC2_FULL_46_14</name>
    <dbReference type="NCBI Taxonomy" id="1802587"/>
    <lineage>
        <taxon>Bacteria</taxon>
        <taxon>Bacillati</taxon>
        <taxon>Saganbacteria</taxon>
    </lineage>
</organism>
<feature type="transmembrane region" description="Helical" evidence="1">
    <location>
        <begin position="213"/>
        <end position="240"/>
    </location>
</feature>